<organism evidence="1">
    <name type="scientific">marine sediment metagenome</name>
    <dbReference type="NCBI Taxonomy" id="412755"/>
    <lineage>
        <taxon>unclassified sequences</taxon>
        <taxon>metagenomes</taxon>
        <taxon>ecological metagenomes</taxon>
    </lineage>
</organism>
<name>X1RKN7_9ZZZZ</name>
<comment type="caution">
    <text evidence="1">The sequence shown here is derived from an EMBL/GenBank/DDBJ whole genome shotgun (WGS) entry which is preliminary data.</text>
</comment>
<reference evidence="1" key="1">
    <citation type="journal article" date="2014" name="Front. Microbiol.">
        <title>High frequency of phylogenetically diverse reductive dehalogenase-homologous genes in deep subseafloor sedimentary metagenomes.</title>
        <authorList>
            <person name="Kawai M."/>
            <person name="Futagami T."/>
            <person name="Toyoda A."/>
            <person name="Takaki Y."/>
            <person name="Nishi S."/>
            <person name="Hori S."/>
            <person name="Arai W."/>
            <person name="Tsubouchi T."/>
            <person name="Morono Y."/>
            <person name="Uchiyama I."/>
            <person name="Ito T."/>
            <person name="Fujiyama A."/>
            <person name="Inagaki F."/>
            <person name="Takami H."/>
        </authorList>
    </citation>
    <scope>NUCLEOTIDE SEQUENCE</scope>
    <source>
        <strain evidence="1">Expedition CK06-06</strain>
    </source>
</reference>
<dbReference type="AlphaFoldDB" id="X1RKN7"/>
<proteinExistence type="predicted"/>
<evidence type="ECO:0000313" key="1">
    <source>
        <dbReference type="EMBL" id="GAI81198.1"/>
    </source>
</evidence>
<gene>
    <name evidence="1" type="ORF">S12H4_21162</name>
</gene>
<sequence length="168" mass="19860">MNKQLELEQGAKYARLGRNGKVYYITESEAMAEEVLTTPEDTVRDSLVGEANLIKERVGIIHKMMWEDEQRPSQYQADYDMLWYRYQEIVYQLREIDPESVDRFRDELVARVKELEVRYAAVRDARNPDDFDDFERLVALYEKLHDHHLLRKDHPVHIPSKPAPVGAK</sequence>
<dbReference type="EMBL" id="BARW01010848">
    <property type="protein sequence ID" value="GAI81198.1"/>
    <property type="molecule type" value="Genomic_DNA"/>
</dbReference>
<protein>
    <submittedName>
        <fullName evidence="1">Uncharacterized protein</fullName>
    </submittedName>
</protein>
<accession>X1RKN7</accession>